<dbReference type="Gene3D" id="3.30.420.40">
    <property type="match status" value="1"/>
</dbReference>
<sequence>MVSMPKSATSEQRSPLEQAKHVAAFTAGEKLVKPGCRLGVGSGSTVKYLVDFLEGAFKANHLPGLICVPTSFMTKRWLLNAGLPVSDLDATPELDICIDGADEVDANFTLIKGGGGCLVQEKIVQSASKSFYVIADSSKKSRALGENYSSIPIEVLPFGVQPLLQTLPEKFGGDFRLRMAMKRVGPVITDNNCYIIDWEFPKDREYDWTTIHKDLSLIPGVVDTGLFFNCVNGCGENISKIAIAGQMHGIVFWESDALEKGDLNCSKLYTWQFPKCSERILEKLTSYGPITVFPGYGCATLSYLQENRLLDAKWNSCGTIMDLFATLLTRSSFVLIGAQNANSWGCARDGEWTIPKNQFSVKMPQIVLDGTFLTKTVPKGSFSNAKVLVPFGDLQTAIYPFIKDHTAVLNIGTAAQICCLVPNDYRPSKEFEYLRVDPFNKDRKLLLAAGLNGGTSLNTFLSV</sequence>
<dbReference type="WBParaSite" id="MBELARI_LOCUS10423">
    <property type="protein sequence ID" value="MBELARI_LOCUS10423"/>
    <property type="gene ID" value="MBELARI_LOCUS10423"/>
</dbReference>
<name>A0AAF3E936_9BILA</name>
<dbReference type="FunFam" id="3.40.50.1360:FF:000001">
    <property type="entry name" value="Ribose-5-phosphate isomerase A"/>
    <property type="match status" value="1"/>
</dbReference>
<dbReference type="SUPFAM" id="SSF100950">
    <property type="entry name" value="NagB/RpiA/CoA transferase-like"/>
    <property type="match status" value="1"/>
</dbReference>
<dbReference type="EC" id="5.3.1.6" evidence="4"/>
<evidence type="ECO:0000256" key="2">
    <source>
        <dbReference type="ARBA" id="ARBA00004988"/>
    </source>
</evidence>
<proteinExistence type="inferred from homology"/>
<evidence type="ECO:0000256" key="1">
    <source>
        <dbReference type="ARBA" id="ARBA00001713"/>
    </source>
</evidence>
<dbReference type="Gene3D" id="3.40.50.1360">
    <property type="match status" value="1"/>
</dbReference>
<evidence type="ECO:0000256" key="5">
    <source>
        <dbReference type="ARBA" id="ARBA00023235"/>
    </source>
</evidence>
<accession>A0AAF3E936</accession>
<dbReference type="Gene3D" id="3.30.70.260">
    <property type="match status" value="1"/>
</dbReference>
<evidence type="ECO:0000256" key="4">
    <source>
        <dbReference type="ARBA" id="ARBA00011959"/>
    </source>
</evidence>
<dbReference type="CDD" id="cd01398">
    <property type="entry name" value="RPI_A"/>
    <property type="match status" value="1"/>
</dbReference>
<dbReference type="FunFam" id="3.30.70.260:FF:000018">
    <property type="entry name" value="Ribose-5-phosphate isomerase A"/>
    <property type="match status" value="1"/>
</dbReference>
<dbReference type="GO" id="GO:0005737">
    <property type="term" value="C:cytoplasm"/>
    <property type="evidence" value="ECO:0007669"/>
    <property type="project" value="TreeGrafter"/>
</dbReference>
<dbReference type="InterPro" id="IPR037171">
    <property type="entry name" value="NagB/RpiA_transferase-like"/>
</dbReference>
<protein>
    <recommendedName>
        <fullName evidence="4">ribose-5-phosphate isomerase</fullName>
        <ecNumber evidence="4">5.3.1.6</ecNumber>
    </recommendedName>
    <alternativeName>
        <fullName evidence="6">Phosphoriboisomerase</fullName>
    </alternativeName>
</protein>
<dbReference type="GO" id="GO:0004751">
    <property type="term" value="F:ribose-5-phosphate isomerase activity"/>
    <property type="evidence" value="ECO:0007669"/>
    <property type="project" value="UniProtKB-EC"/>
</dbReference>
<evidence type="ECO:0000313" key="7">
    <source>
        <dbReference type="Proteomes" id="UP000887575"/>
    </source>
</evidence>
<dbReference type="SUPFAM" id="SSF75445">
    <property type="entry name" value="D-ribose-5-phosphate isomerase (RpiA), lid domain"/>
    <property type="match status" value="1"/>
</dbReference>
<keyword evidence="5" id="KW-0413">Isomerase</keyword>
<reference evidence="8" key="1">
    <citation type="submission" date="2024-02" db="UniProtKB">
        <authorList>
            <consortium name="WormBaseParasite"/>
        </authorList>
    </citation>
    <scope>IDENTIFICATION</scope>
</reference>
<evidence type="ECO:0000256" key="6">
    <source>
        <dbReference type="ARBA" id="ARBA00029734"/>
    </source>
</evidence>
<organism evidence="7 8">
    <name type="scientific">Mesorhabditis belari</name>
    <dbReference type="NCBI Taxonomy" id="2138241"/>
    <lineage>
        <taxon>Eukaryota</taxon>
        <taxon>Metazoa</taxon>
        <taxon>Ecdysozoa</taxon>
        <taxon>Nematoda</taxon>
        <taxon>Chromadorea</taxon>
        <taxon>Rhabditida</taxon>
        <taxon>Rhabditina</taxon>
        <taxon>Rhabditomorpha</taxon>
        <taxon>Rhabditoidea</taxon>
        <taxon>Rhabditidae</taxon>
        <taxon>Mesorhabditinae</taxon>
        <taxon>Mesorhabditis</taxon>
    </lineage>
</organism>
<dbReference type="AlphaFoldDB" id="A0AAF3E936"/>
<dbReference type="PANTHER" id="PTHR11934">
    <property type="entry name" value="RIBOSE-5-PHOSPHATE ISOMERASE"/>
    <property type="match status" value="1"/>
</dbReference>
<comment type="pathway">
    <text evidence="2">Carbohydrate degradation; pentose phosphate pathway; D-ribose 5-phosphate from D-ribulose 5-phosphate (non-oxidative stage): step 1/1.</text>
</comment>
<dbReference type="GO" id="GO:0006014">
    <property type="term" value="P:D-ribose metabolic process"/>
    <property type="evidence" value="ECO:0007669"/>
    <property type="project" value="TreeGrafter"/>
</dbReference>
<dbReference type="PANTHER" id="PTHR11934:SF0">
    <property type="entry name" value="RIBOSE-5-PHOSPHATE ISOMERASE"/>
    <property type="match status" value="1"/>
</dbReference>
<evidence type="ECO:0000256" key="3">
    <source>
        <dbReference type="ARBA" id="ARBA00008088"/>
    </source>
</evidence>
<dbReference type="Proteomes" id="UP000887575">
    <property type="component" value="Unassembled WGS sequence"/>
</dbReference>
<dbReference type="GO" id="GO:0009052">
    <property type="term" value="P:pentose-phosphate shunt, non-oxidative branch"/>
    <property type="evidence" value="ECO:0007669"/>
    <property type="project" value="InterPro"/>
</dbReference>
<dbReference type="Pfam" id="PF06026">
    <property type="entry name" value="Rib_5-P_isom_A"/>
    <property type="match status" value="1"/>
</dbReference>
<comment type="similarity">
    <text evidence="3">Belongs to the ribose 5-phosphate isomerase family.</text>
</comment>
<comment type="catalytic activity">
    <reaction evidence="1">
        <text>aldehydo-D-ribose 5-phosphate = D-ribulose 5-phosphate</text>
        <dbReference type="Rhea" id="RHEA:14657"/>
        <dbReference type="ChEBI" id="CHEBI:58121"/>
        <dbReference type="ChEBI" id="CHEBI:58273"/>
        <dbReference type="EC" id="5.3.1.6"/>
    </reaction>
</comment>
<keyword evidence="7" id="KW-1185">Reference proteome</keyword>
<evidence type="ECO:0000313" key="8">
    <source>
        <dbReference type="WBParaSite" id="MBELARI_LOCUS10423"/>
    </source>
</evidence>
<dbReference type="InterPro" id="IPR004788">
    <property type="entry name" value="Ribose5P_isomerase_type_A"/>
</dbReference>
<dbReference type="NCBIfam" id="TIGR00021">
    <property type="entry name" value="rpiA"/>
    <property type="match status" value="1"/>
</dbReference>